<name>A0A8I6XZV2_HORVV</name>
<reference evidence="2" key="3">
    <citation type="submission" date="2022-01" db="UniProtKB">
        <authorList>
            <consortium name="EnsemblPlants"/>
        </authorList>
    </citation>
    <scope>IDENTIFICATION</scope>
    <source>
        <strain evidence="2">subsp. vulgare</strain>
    </source>
</reference>
<dbReference type="SUPFAM" id="SSF53474">
    <property type="entry name" value="alpha/beta-Hydrolases"/>
    <property type="match status" value="1"/>
</dbReference>
<dbReference type="AlphaFoldDB" id="A0A8I6XZV2"/>
<accession>A0A8I6XZV2</accession>
<evidence type="ECO:0000313" key="3">
    <source>
        <dbReference type="Proteomes" id="UP000011116"/>
    </source>
</evidence>
<reference evidence="2" key="2">
    <citation type="submission" date="2020-10" db="EMBL/GenBank/DDBJ databases">
        <authorList>
            <person name="Scholz U."/>
            <person name="Mascher M."/>
            <person name="Fiebig A."/>
        </authorList>
    </citation>
    <scope>NUCLEOTIDE SEQUENCE [LARGE SCALE GENOMIC DNA]</scope>
    <source>
        <strain evidence="2">cv. Morex</strain>
    </source>
</reference>
<evidence type="ECO:0000313" key="2">
    <source>
        <dbReference type="EnsemblPlants" id="HORVU.MOREX.r3.3HG0303220.1"/>
    </source>
</evidence>
<proteinExistence type="predicted"/>
<dbReference type="InterPro" id="IPR029058">
    <property type="entry name" value="AB_hydrolase_fold"/>
</dbReference>
<dbReference type="InterPro" id="IPR022742">
    <property type="entry name" value="Hydrolase_4"/>
</dbReference>
<evidence type="ECO:0000259" key="1">
    <source>
        <dbReference type="Pfam" id="PF12146"/>
    </source>
</evidence>
<dbReference type="SMR" id="A0A8I6XZV2"/>
<dbReference type="Proteomes" id="UP000011116">
    <property type="component" value="Chromosome 3H"/>
</dbReference>
<feature type="domain" description="Serine aminopeptidase S33" evidence="1">
    <location>
        <begin position="1"/>
        <end position="131"/>
    </location>
</feature>
<dbReference type="Pfam" id="PF12146">
    <property type="entry name" value="Hydrolase_4"/>
    <property type="match status" value="1"/>
</dbReference>
<protein>
    <recommendedName>
        <fullName evidence="1">Serine aminopeptidase S33 domain-containing protein</fullName>
    </recommendedName>
</protein>
<dbReference type="PANTHER" id="PTHR11614">
    <property type="entry name" value="PHOSPHOLIPASE-RELATED"/>
    <property type="match status" value="1"/>
</dbReference>
<reference evidence="3" key="1">
    <citation type="journal article" date="2012" name="Nature">
        <title>A physical, genetic and functional sequence assembly of the barley genome.</title>
        <authorList>
            <consortium name="The International Barley Genome Sequencing Consortium"/>
            <person name="Mayer K.F."/>
            <person name="Waugh R."/>
            <person name="Brown J.W."/>
            <person name="Schulman A."/>
            <person name="Langridge P."/>
            <person name="Platzer M."/>
            <person name="Fincher G.B."/>
            <person name="Muehlbauer G.J."/>
            <person name="Sato K."/>
            <person name="Close T.J."/>
            <person name="Wise R.P."/>
            <person name="Stein N."/>
        </authorList>
    </citation>
    <scope>NUCLEOTIDE SEQUENCE [LARGE SCALE GENOMIC DNA]</scope>
    <source>
        <strain evidence="3">cv. Morex</strain>
    </source>
</reference>
<dbReference type="EnsemblPlants" id="HORVU.MOREX.r3.3HG0303220.1">
    <property type="protein sequence ID" value="HORVU.MOREX.r3.3HG0303220.1"/>
    <property type="gene ID" value="HORVU.MOREX.r3.3HG0303220"/>
</dbReference>
<organism evidence="2 3">
    <name type="scientific">Hordeum vulgare subsp. vulgare</name>
    <name type="common">Domesticated barley</name>
    <dbReference type="NCBI Taxonomy" id="112509"/>
    <lineage>
        <taxon>Eukaryota</taxon>
        <taxon>Viridiplantae</taxon>
        <taxon>Streptophyta</taxon>
        <taxon>Embryophyta</taxon>
        <taxon>Tracheophyta</taxon>
        <taxon>Spermatophyta</taxon>
        <taxon>Magnoliopsida</taxon>
        <taxon>Liliopsida</taxon>
        <taxon>Poales</taxon>
        <taxon>Poaceae</taxon>
        <taxon>BOP clade</taxon>
        <taxon>Pooideae</taxon>
        <taxon>Triticodae</taxon>
        <taxon>Triticeae</taxon>
        <taxon>Hordeinae</taxon>
        <taxon>Hordeum</taxon>
    </lineage>
</organism>
<keyword evidence="3" id="KW-1185">Reference proteome</keyword>
<dbReference type="InterPro" id="IPR051044">
    <property type="entry name" value="MAG_DAG_Lipase"/>
</dbReference>
<sequence>MCKISDDMRPHPVVVSALKMVCAVAPGWRVIPIPDIIDEVCKGPEMRKQVRSNPYIYRGNLPLKTCHELLMVSLDIEKNLHEVSLPFLVLHGGDDVVTDPSASKLLFEEASSADKAFKLYPGMWHALMAELPQDVERVYSDIISWLDKRANCAANVSMNTGTASA</sequence>
<dbReference type="Gene3D" id="3.40.50.1820">
    <property type="entry name" value="alpha/beta hydrolase"/>
    <property type="match status" value="1"/>
</dbReference>
<dbReference type="Gramene" id="HORVU.MOREX.r3.3HG0303220.1">
    <property type="protein sequence ID" value="HORVU.MOREX.r3.3HG0303220.1"/>
    <property type="gene ID" value="HORVU.MOREX.r3.3HG0303220"/>
</dbReference>